<dbReference type="GO" id="GO:0004497">
    <property type="term" value="F:monooxygenase activity"/>
    <property type="evidence" value="ECO:0007669"/>
    <property type="project" value="UniProtKB-KW"/>
</dbReference>
<keyword evidence="1" id="KW-0560">Oxidoreductase</keyword>
<name>A0A345XY99_9ACTN</name>
<keyword evidence="2" id="KW-1185">Reference proteome</keyword>
<evidence type="ECO:0000313" key="2">
    <source>
        <dbReference type="Proteomes" id="UP000254425"/>
    </source>
</evidence>
<gene>
    <name evidence="1" type="ORF">DVA86_32625</name>
</gene>
<dbReference type="SUPFAM" id="SSF54909">
    <property type="entry name" value="Dimeric alpha+beta barrel"/>
    <property type="match status" value="1"/>
</dbReference>
<reference evidence="1 2" key="1">
    <citation type="submission" date="2018-07" db="EMBL/GenBank/DDBJ databases">
        <title>Draft genome of the type strain Streptomyces armeniacus ATCC 15676.</title>
        <authorList>
            <person name="Labana P."/>
            <person name="Gosse J.T."/>
            <person name="Boddy C.N."/>
        </authorList>
    </citation>
    <scope>NUCLEOTIDE SEQUENCE [LARGE SCALE GENOMIC DNA]</scope>
    <source>
        <strain evidence="1 2">ATCC 15676</strain>
    </source>
</reference>
<dbReference type="RefSeq" id="WP_208883651.1">
    <property type="nucleotide sequence ID" value="NZ_CP031320.1"/>
</dbReference>
<organism evidence="1 2">
    <name type="scientific">Streptomyces armeniacus</name>
    <dbReference type="NCBI Taxonomy" id="83291"/>
    <lineage>
        <taxon>Bacteria</taxon>
        <taxon>Bacillati</taxon>
        <taxon>Actinomycetota</taxon>
        <taxon>Actinomycetes</taxon>
        <taxon>Kitasatosporales</taxon>
        <taxon>Streptomycetaceae</taxon>
        <taxon>Streptomyces</taxon>
    </lineage>
</organism>
<protein>
    <submittedName>
        <fullName evidence="1">Antibiotic biosynthesis monooxygenase</fullName>
    </submittedName>
</protein>
<dbReference type="Proteomes" id="UP000254425">
    <property type="component" value="Chromosome"/>
</dbReference>
<dbReference type="EMBL" id="CP031320">
    <property type="protein sequence ID" value="AXK36615.1"/>
    <property type="molecule type" value="Genomic_DNA"/>
</dbReference>
<dbReference type="AlphaFoldDB" id="A0A345XY99"/>
<proteinExistence type="predicted"/>
<dbReference type="KEGG" id="sarm:DVA86_32625"/>
<sequence>MIRRVWHGWTAAAQADAYERLLRERIFPGIRARGLAGLRGLECWRRRTDGGEVEFVTVMAFDGMEAVAEFTGGDPARSVVPEAARALLARFDERSVHYESVIAEE</sequence>
<dbReference type="InterPro" id="IPR011008">
    <property type="entry name" value="Dimeric_a/b-barrel"/>
</dbReference>
<evidence type="ECO:0000313" key="1">
    <source>
        <dbReference type="EMBL" id="AXK36615.1"/>
    </source>
</evidence>
<accession>A0A345XY99</accession>
<keyword evidence="1" id="KW-0503">Monooxygenase</keyword>